<feature type="region of interest" description="Disordered" evidence="6">
    <location>
        <begin position="1"/>
        <end position="29"/>
    </location>
</feature>
<feature type="compositionally biased region" description="Pro residues" evidence="6">
    <location>
        <begin position="1"/>
        <end position="14"/>
    </location>
</feature>
<evidence type="ECO:0000313" key="10">
    <source>
        <dbReference type="Proteomes" id="UP000805614"/>
    </source>
</evidence>
<reference evidence="9 10" key="1">
    <citation type="submission" date="2020-06" db="EMBL/GenBank/DDBJ databases">
        <title>Actinomadura xiongansis sp. nov., isolated from soil of Baiyangdian.</title>
        <authorList>
            <person name="Zhang X."/>
        </authorList>
    </citation>
    <scope>NUCLEOTIDE SEQUENCE [LARGE SCALE GENOMIC DNA]</scope>
    <source>
        <strain evidence="9 10">HBUM206468</strain>
    </source>
</reference>
<dbReference type="Pfam" id="PF06271">
    <property type="entry name" value="RDD"/>
    <property type="match status" value="1"/>
</dbReference>
<keyword evidence="4 7" id="KW-1133">Transmembrane helix</keyword>
<dbReference type="RefSeq" id="WP_187245593.1">
    <property type="nucleotide sequence ID" value="NZ_BAAAOK010000014.1"/>
</dbReference>
<evidence type="ECO:0000256" key="7">
    <source>
        <dbReference type="SAM" id="Phobius"/>
    </source>
</evidence>
<dbReference type="EMBL" id="JABVEC010000019">
    <property type="protein sequence ID" value="MBC6468550.1"/>
    <property type="molecule type" value="Genomic_DNA"/>
</dbReference>
<dbReference type="PANTHER" id="PTHR36115:SF4">
    <property type="entry name" value="MEMBRANE PROTEIN"/>
    <property type="match status" value="1"/>
</dbReference>
<feature type="transmembrane region" description="Helical" evidence="7">
    <location>
        <begin position="45"/>
        <end position="65"/>
    </location>
</feature>
<name>A0ABR7LVR0_9ACTN</name>
<evidence type="ECO:0000256" key="4">
    <source>
        <dbReference type="ARBA" id="ARBA00022989"/>
    </source>
</evidence>
<proteinExistence type="predicted"/>
<evidence type="ECO:0000256" key="3">
    <source>
        <dbReference type="ARBA" id="ARBA00022692"/>
    </source>
</evidence>
<keyword evidence="2" id="KW-1003">Cell membrane</keyword>
<protein>
    <submittedName>
        <fullName evidence="9">RDD family protein</fullName>
    </submittedName>
</protein>
<dbReference type="InterPro" id="IPR010432">
    <property type="entry name" value="RDD"/>
</dbReference>
<gene>
    <name evidence="9" type="ORF">HKK74_24080</name>
</gene>
<feature type="transmembrane region" description="Helical" evidence="7">
    <location>
        <begin position="77"/>
        <end position="95"/>
    </location>
</feature>
<evidence type="ECO:0000313" key="9">
    <source>
        <dbReference type="EMBL" id="MBC6468550.1"/>
    </source>
</evidence>
<comment type="subcellular location">
    <subcellularLocation>
        <location evidence="1">Cell membrane</location>
        <topology evidence="1">Multi-pass membrane protein</topology>
    </subcellularLocation>
</comment>
<evidence type="ECO:0000259" key="8">
    <source>
        <dbReference type="Pfam" id="PF06271"/>
    </source>
</evidence>
<keyword evidence="5 7" id="KW-0472">Membrane</keyword>
<comment type="caution">
    <text evidence="9">The sequence shown here is derived from an EMBL/GenBank/DDBJ whole genome shotgun (WGS) entry which is preliminary data.</text>
</comment>
<sequence length="179" mass="19226">MHLPPQTPRPPQTPQSPQSDERPSPAGPALADPGIRFAARLLDTLFTFGCTIVIGVLITGIFSAVNGGDLDQVGAEFGIPMLVMIIGTPFVYEWVQVAKWGGTAGKRITGLRVVRATDGGPVPAGRAAVRALCYSPGIYYAPNLIPVLAQLNVLWMLWDKPLKQCWHDKAAKTIVVVTK</sequence>
<dbReference type="InterPro" id="IPR051791">
    <property type="entry name" value="Pra-immunoreactive"/>
</dbReference>
<evidence type="ECO:0000256" key="5">
    <source>
        <dbReference type="ARBA" id="ARBA00023136"/>
    </source>
</evidence>
<organism evidence="9 10">
    <name type="scientific">Actinomadura alba</name>
    <dbReference type="NCBI Taxonomy" id="406431"/>
    <lineage>
        <taxon>Bacteria</taxon>
        <taxon>Bacillati</taxon>
        <taxon>Actinomycetota</taxon>
        <taxon>Actinomycetes</taxon>
        <taxon>Streptosporangiales</taxon>
        <taxon>Thermomonosporaceae</taxon>
        <taxon>Actinomadura</taxon>
    </lineage>
</organism>
<feature type="domain" description="RDD" evidence="8">
    <location>
        <begin position="31"/>
        <end position="172"/>
    </location>
</feature>
<evidence type="ECO:0000256" key="6">
    <source>
        <dbReference type="SAM" id="MobiDB-lite"/>
    </source>
</evidence>
<evidence type="ECO:0000256" key="2">
    <source>
        <dbReference type="ARBA" id="ARBA00022475"/>
    </source>
</evidence>
<dbReference type="Proteomes" id="UP000805614">
    <property type="component" value="Unassembled WGS sequence"/>
</dbReference>
<keyword evidence="10" id="KW-1185">Reference proteome</keyword>
<dbReference type="PANTHER" id="PTHR36115">
    <property type="entry name" value="PROLINE-RICH ANTIGEN HOMOLOG-RELATED"/>
    <property type="match status" value="1"/>
</dbReference>
<keyword evidence="3 7" id="KW-0812">Transmembrane</keyword>
<evidence type="ECO:0000256" key="1">
    <source>
        <dbReference type="ARBA" id="ARBA00004651"/>
    </source>
</evidence>
<accession>A0ABR7LVR0</accession>